<evidence type="ECO:0000256" key="1">
    <source>
        <dbReference type="SAM" id="MobiDB-lite"/>
    </source>
</evidence>
<reference evidence="3 4" key="3">
    <citation type="journal article" date="2011" name="Nat. Chem. Biol.">
        <title>Reveromycin A biosynthesis uses RevG and RevJ for stereospecific spiroacetal formation.</title>
        <authorList>
            <person name="Takahashi S."/>
            <person name="Toyoda A."/>
            <person name="Sekiyama Y."/>
            <person name="Takagi H."/>
            <person name="Nogawa T."/>
            <person name="Uramoto M."/>
            <person name="Suzuki R."/>
            <person name="Koshino H."/>
            <person name="Kumano T."/>
            <person name="Panthee S."/>
            <person name="Dairi T."/>
            <person name="Ishikawa J."/>
            <person name="Ikeda H."/>
            <person name="Sakaki Y."/>
            <person name="Osada H."/>
        </authorList>
    </citation>
    <scope>NUCLEOTIDE SEQUENCE [LARGE SCALE GENOMIC DNA]</scope>
    <source>
        <strain evidence="3 4">SN-593</strain>
    </source>
</reference>
<accession>A0A7U3UYU5</accession>
<organism evidence="3 4">
    <name type="scientific">Actinacidiphila reveromycinica</name>
    <dbReference type="NCBI Taxonomy" id="659352"/>
    <lineage>
        <taxon>Bacteria</taxon>
        <taxon>Bacillati</taxon>
        <taxon>Actinomycetota</taxon>
        <taxon>Actinomycetes</taxon>
        <taxon>Kitasatosporales</taxon>
        <taxon>Streptomycetaceae</taxon>
        <taxon>Actinacidiphila</taxon>
    </lineage>
</organism>
<reference evidence="3 4" key="2">
    <citation type="journal article" date="2011" name="J. Antibiot.">
        <title>Furaquinocins I and J: novel polyketide isoprenoid hybrid compounds from Streptomyces reveromyceticus SN-593.</title>
        <authorList>
            <person name="Panthee S."/>
            <person name="Takahashi S."/>
            <person name="Takagi H."/>
            <person name="Nogawa T."/>
            <person name="Oowada E."/>
            <person name="Uramoto M."/>
            <person name="Osada H."/>
        </authorList>
    </citation>
    <scope>NUCLEOTIDE SEQUENCE [LARGE SCALE GENOMIC DNA]</scope>
    <source>
        <strain evidence="3 4">SN-593</strain>
    </source>
</reference>
<protein>
    <submittedName>
        <fullName evidence="3">Uncharacterized protein</fullName>
    </submittedName>
</protein>
<keyword evidence="2" id="KW-1133">Transmembrane helix</keyword>
<evidence type="ECO:0000256" key="2">
    <source>
        <dbReference type="SAM" id="Phobius"/>
    </source>
</evidence>
<dbReference type="EMBL" id="AP018365">
    <property type="protein sequence ID" value="BBB01104.1"/>
    <property type="molecule type" value="Genomic_DNA"/>
</dbReference>
<feature type="region of interest" description="Disordered" evidence="1">
    <location>
        <begin position="41"/>
        <end position="65"/>
    </location>
</feature>
<dbReference type="KEGG" id="arev:RVR_8359"/>
<reference evidence="3 4" key="1">
    <citation type="journal article" date="2010" name="J. Bacteriol.">
        <title>Biochemical characterization of a novel indole prenyltransferase from Streptomyces sp. SN-593.</title>
        <authorList>
            <person name="Takahashi S."/>
            <person name="Takagi H."/>
            <person name="Toyoda A."/>
            <person name="Uramoto M."/>
            <person name="Nogawa T."/>
            <person name="Ueki M."/>
            <person name="Sakaki Y."/>
            <person name="Osada H."/>
        </authorList>
    </citation>
    <scope>NUCLEOTIDE SEQUENCE [LARGE SCALE GENOMIC DNA]</scope>
    <source>
        <strain evidence="3 4">SN-593</strain>
    </source>
</reference>
<name>A0A7U3UYU5_9ACTN</name>
<keyword evidence="4" id="KW-1185">Reference proteome</keyword>
<feature type="region of interest" description="Disordered" evidence="1">
    <location>
        <begin position="82"/>
        <end position="101"/>
    </location>
</feature>
<feature type="transmembrane region" description="Helical" evidence="2">
    <location>
        <begin position="105"/>
        <end position="126"/>
    </location>
</feature>
<evidence type="ECO:0000313" key="4">
    <source>
        <dbReference type="Proteomes" id="UP000595703"/>
    </source>
</evidence>
<feature type="compositionally biased region" description="Basic and acidic residues" evidence="1">
    <location>
        <begin position="41"/>
        <end position="56"/>
    </location>
</feature>
<dbReference type="Proteomes" id="UP000595703">
    <property type="component" value="Chromosome"/>
</dbReference>
<proteinExistence type="predicted"/>
<keyword evidence="2" id="KW-0472">Membrane</keyword>
<sequence>MTGDGAGVCRGFRRVAAPPPLRSQRAYVYRCDNCQAEADPRADWHDARQDQADHRERAHHGLRPQDDIMQVPGMLAGLAREAAQAISDRRTKRPRPARRPELPQGAVLLLVGGILAAIALRALVLWL</sequence>
<evidence type="ECO:0000313" key="3">
    <source>
        <dbReference type="EMBL" id="BBB01104.1"/>
    </source>
</evidence>
<dbReference type="AlphaFoldDB" id="A0A7U3UYU5"/>
<keyword evidence="2" id="KW-0812">Transmembrane</keyword>
<gene>
    <name evidence="3" type="ORF">RVR_8359</name>
</gene>
<reference evidence="3 4" key="4">
    <citation type="journal article" date="2020" name="Sci. Rep.">
        <title>beta-carboline chemical signals induce reveromycin production through a LuxR family regulator in Streptomyces sp. SN-593.</title>
        <authorList>
            <person name="Panthee S."/>
            <person name="Kito N."/>
            <person name="Hayashi T."/>
            <person name="Shimizu T."/>
            <person name="Ishikawa J."/>
            <person name="Hamamoto H."/>
            <person name="Osada H."/>
            <person name="Takahashi S."/>
        </authorList>
    </citation>
    <scope>NUCLEOTIDE SEQUENCE [LARGE SCALE GENOMIC DNA]</scope>
    <source>
        <strain evidence="3 4">SN-593</strain>
    </source>
</reference>